<sequence length="47" mass="5501">MYLIFCHQTAAFIINRVTSFIDPCVVSSRPMIYFSLKVYVISQPRIM</sequence>
<dbReference type="AlphaFoldDB" id="A6MGZ5"/>
<proteinExistence type="evidence at transcript level"/>
<name>A6MGZ5_LILLO</name>
<organism evidence="1">
    <name type="scientific">Lilium longiflorum</name>
    <name type="common">Trumpet lily</name>
    <dbReference type="NCBI Taxonomy" id="4690"/>
    <lineage>
        <taxon>Eukaryota</taxon>
        <taxon>Viridiplantae</taxon>
        <taxon>Streptophyta</taxon>
        <taxon>Embryophyta</taxon>
        <taxon>Tracheophyta</taxon>
        <taxon>Spermatophyta</taxon>
        <taxon>Magnoliopsida</taxon>
        <taxon>Liliopsida</taxon>
        <taxon>Liliales</taxon>
        <taxon>Liliaceae</taxon>
        <taxon>Lilium</taxon>
    </lineage>
</organism>
<protein>
    <submittedName>
        <fullName evidence="1">Uncharacterized protein</fullName>
    </submittedName>
</protein>
<evidence type="ECO:0000313" key="1">
    <source>
        <dbReference type="EMBL" id="ABM68559.1"/>
    </source>
</evidence>
<reference evidence="1" key="2">
    <citation type="journal article" date="2007" name="Planta">
        <title>Gene expression pattern at desiccation in the anther of Lilium longiflorum.</title>
        <authorList>
            <person name="Hsu Y.F."/>
            <person name="Wang C.S."/>
            <person name="Raja R."/>
        </authorList>
    </citation>
    <scope>NUCLEOTIDE SEQUENCE</scope>
    <source>
        <tissue evidence="1">Mature anthers</tissue>
    </source>
</reference>
<reference evidence="1" key="1">
    <citation type="submission" date="2006-09" db="EMBL/GenBank/DDBJ databases">
        <authorList>
            <person name="Hsu Y.-F."/>
            <person name="Wang C.-S."/>
        </authorList>
    </citation>
    <scope>NUCLEOTIDE SEQUENCE</scope>
    <source>
        <tissue evidence="1">Mature anthers</tissue>
    </source>
</reference>
<accession>A6MGZ5</accession>
<feature type="non-terminal residue" evidence="1">
    <location>
        <position position="47"/>
    </location>
</feature>
<dbReference type="EMBL" id="EF026026">
    <property type="protein sequence ID" value="ABM68559.1"/>
    <property type="molecule type" value="mRNA"/>
</dbReference>